<proteinExistence type="inferred from homology"/>
<dbReference type="Gene3D" id="1.20.1330.10">
    <property type="entry name" value="f41 fragment of flagellin, N-terminal domain"/>
    <property type="match status" value="1"/>
</dbReference>
<feature type="domain" description="Flagellin C-terminal" evidence="4">
    <location>
        <begin position="245"/>
        <end position="329"/>
    </location>
</feature>
<evidence type="ECO:0000313" key="5">
    <source>
        <dbReference type="EMBL" id="UYV20882.1"/>
    </source>
</evidence>
<gene>
    <name evidence="5" type="ORF">K1Y77_15610</name>
</gene>
<protein>
    <recommendedName>
        <fullName evidence="4">Flagellin C-terminal domain-containing protein</fullName>
    </recommendedName>
</protein>
<keyword evidence="3" id="KW-0975">Bacterial flagellum</keyword>
<dbReference type="PANTHER" id="PTHR42792">
    <property type="entry name" value="FLAGELLIN"/>
    <property type="match status" value="1"/>
</dbReference>
<dbReference type="Gene3D" id="6.10.10.10">
    <property type="entry name" value="Flagellar export chaperone, C-terminal domain"/>
    <property type="match status" value="1"/>
</dbReference>
<dbReference type="PANTHER" id="PTHR42792:SF2">
    <property type="entry name" value="FLAGELLIN"/>
    <property type="match status" value="1"/>
</dbReference>
<dbReference type="Proteomes" id="UP001163082">
    <property type="component" value="Chromosome"/>
</dbReference>
<dbReference type="InterPro" id="IPR046358">
    <property type="entry name" value="Flagellin_C"/>
</dbReference>
<evidence type="ECO:0000259" key="4">
    <source>
        <dbReference type="Pfam" id="PF00700"/>
    </source>
</evidence>
<name>A0ABY6JYK9_9GAMM</name>
<dbReference type="Pfam" id="PF00700">
    <property type="entry name" value="Flagellin_C"/>
    <property type="match status" value="1"/>
</dbReference>
<sequence>MGELFQISGTNLTAQSSGVEPVTYIPVGAKNITITVDGLPGAEDDIQIFTRSGKHLVGTPLNDYTWVTNGVSSAEEIKNKIFQNPDKNLGFLADAEYDASELFNVEPAEDAVFSDQLEHAETRAYKDMLFTYTGDGDRFNSDSNNADGATDSSHSIERLNIDKTTEPLILVVTGQGIFNVQAEWDAMPASNITPPISSATEIVVDAHFGEEIETITIEPTPADHLSLGLEDVELDPLEKAREAMAKLQEALNQVDGYRSQYGALANRFESAIENLATQSLNTAAAQSRIMDADYAKESSSMIKMQILQQAGSSMLAQANQIPQNVLSLLG</sequence>
<dbReference type="InterPro" id="IPR042187">
    <property type="entry name" value="Flagellin_C_sub2"/>
</dbReference>
<keyword evidence="6" id="KW-1185">Reference proteome</keyword>
<accession>A0ABY6JYK9</accession>
<evidence type="ECO:0000313" key="6">
    <source>
        <dbReference type="Proteomes" id="UP001163082"/>
    </source>
</evidence>
<comment type="subcellular location">
    <subcellularLocation>
        <location evidence="1">Bacterial flagellum</location>
    </subcellularLocation>
</comment>
<evidence type="ECO:0000256" key="3">
    <source>
        <dbReference type="ARBA" id="ARBA00023143"/>
    </source>
</evidence>
<reference evidence="5 6" key="1">
    <citation type="journal article" date="2022" name="Antonie Van Leeuwenhoek">
        <title>Whole genome sequencing of the halophilic Halomonas qaidamensis XH36, a novel species strain with high ectoine production.</title>
        <authorList>
            <person name="Zhang T."/>
            <person name="Cui T."/>
            <person name="Cao Y."/>
            <person name="Li Y."/>
            <person name="Li F."/>
            <person name="Zhu D."/>
            <person name="Xing J."/>
        </authorList>
    </citation>
    <scope>NUCLEOTIDE SEQUENCE [LARGE SCALE GENOMIC DNA]</scope>
    <source>
        <strain evidence="5 6">XH36</strain>
    </source>
</reference>
<evidence type="ECO:0000256" key="1">
    <source>
        <dbReference type="ARBA" id="ARBA00004365"/>
    </source>
</evidence>
<organism evidence="5 6">
    <name type="scientific">Halomonas qaidamensis</name>
    <dbReference type="NCBI Taxonomy" id="2866211"/>
    <lineage>
        <taxon>Bacteria</taxon>
        <taxon>Pseudomonadati</taxon>
        <taxon>Pseudomonadota</taxon>
        <taxon>Gammaproteobacteria</taxon>
        <taxon>Oceanospirillales</taxon>
        <taxon>Halomonadaceae</taxon>
        <taxon>Halomonas</taxon>
    </lineage>
</organism>
<dbReference type="InterPro" id="IPR001492">
    <property type="entry name" value="Flagellin"/>
</dbReference>
<comment type="similarity">
    <text evidence="2">Belongs to the bacterial flagellin family.</text>
</comment>
<evidence type="ECO:0000256" key="2">
    <source>
        <dbReference type="ARBA" id="ARBA00005709"/>
    </source>
</evidence>
<dbReference type="EMBL" id="CP080627">
    <property type="protein sequence ID" value="UYV20882.1"/>
    <property type="molecule type" value="Genomic_DNA"/>
</dbReference>
<dbReference type="SUPFAM" id="SSF64518">
    <property type="entry name" value="Phase 1 flagellin"/>
    <property type="match status" value="1"/>
</dbReference>